<proteinExistence type="inferred from homology"/>
<dbReference type="PANTHER" id="PTHR15665:SF1">
    <property type="entry name" value="PROTEIN ASTEROID HOMOLOG 1"/>
    <property type="match status" value="1"/>
</dbReference>
<dbReference type="InterPro" id="IPR029060">
    <property type="entry name" value="PIN-like_dom_sf"/>
</dbReference>
<dbReference type="RefSeq" id="XP_001314138.1">
    <property type="nucleotide sequence ID" value="XM_001314127.1"/>
</dbReference>
<gene>
    <name evidence="3" type="ORF">TVAG_490220</name>
</gene>
<dbReference type="VEuPathDB" id="TrichDB:TVAGG3_0532860"/>
<evidence type="ECO:0000313" key="4">
    <source>
        <dbReference type="Proteomes" id="UP000001542"/>
    </source>
</evidence>
<dbReference type="Gene3D" id="3.40.50.1010">
    <property type="entry name" value="5'-nuclease"/>
    <property type="match status" value="1"/>
</dbReference>
<accession>A2F0V9</accession>
<dbReference type="InParanoid" id="A2F0V9"/>
<dbReference type="AlphaFoldDB" id="A2F0V9"/>
<reference evidence="3" key="2">
    <citation type="journal article" date="2007" name="Science">
        <title>Draft genome sequence of the sexually transmitted pathogen Trichomonas vaginalis.</title>
        <authorList>
            <person name="Carlton J.M."/>
            <person name="Hirt R.P."/>
            <person name="Silva J.C."/>
            <person name="Delcher A.L."/>
            <person name="Schatz M."/>
            <person name="Zhao Q."/>
            <person name="Wortman J.R."/>
            <person name="Bidwell S.L."/>
            <person name="Alsmark U.C.M."/>
            <person name="Besteiro S."/>
            <person name="Sicheritz-Ponten T."/>
            <person name="Noel C.J."/>
            <person name="Dacks J.B."/>
            <person name="Foster P.G."/>
            <person name="Simillion C."/>
            <person name="Van de Peer Y."/>
            <person name="Miranda-Saavedra D."/>
            <person name="Barton G.J."/>
            <person name="Westrop G.D."/>
            <person name="Mueller S."/>
            <person name="Dessi D."/>
            <person name="Fiori P.L."/>
            <person name="Ren Q."/>
            <person name="Paulsen I."/>
            <person name="Zhang H."/>
            <person name="Bastida-Corcuera F.D."/>
            <person name="Simoes-Barbosa A."/>
            <person name="Brown M.T."/>
            <person name="Hayes R.D."/>
            <person name="Mukherjee M."/>
            <person name="Okumura C.Y."/>
            <person name="Schneider R."/>
            <person name="Smith A.J."/>
            <person name="Vanacova S."/>
            <person name="Villalvazo M."/>
            <person name="Haas B.J."/>
            <person name="Pertea M."/>
            <person name="Feldblyum T.V."/>
            <person name="Utterback T.R."/>
            <person name="Shu C.L."/>
            <person name="Osoegawa K."/>
            <person name="de Jong P.J."/>
            <person name="Hrdy I."/>
            <person name="Horvathova L."/>
            <person name="Zubacova Z."/>
            <person name="Dolezal P."/>
            <person name="Malik S.B."/>
            <person name="Logsdon J.M. Jr."/>
            <person name="Henze K."/>
            <person name="Gupta A."/>
            <person name="Wang C.C."/>
            <person name="Dunne R.L."/>
            <person name="Upcroft J.A."/>
            <person name="Upcroft P."/>
            <person name="White O."/>
            <person name="Salzberg S.L."/>
            <person name="Tang P."/>
            <person name="Chiu C.-H."/>
            <person name="Lee Y.-S."/>
            <person name="Embley T.M."/>
            <person name="Coombs G.H."/>
            <person name="Mottram J.C."/>
            <person name="Tachezy J."/>
            <person name="Fraser-Liggett C.M."/>
            <person name="Johnson P.J."/>
        </authorList>
    </citation>
    <scope>NUCLEOTIDE SEQUENCE [LARGE SCALE GENOMIC DNA]</scope>
    <source>
        <strain evidence="3">G3</strain>
    </source>
</reference>
<organism evidence="3 4">
    <name type="scientific">Trichomonas vaginalis (strain ATCC PRA-98 / G3)</name>
    <dbReference type="NCBI Taxonomy" id="412133"/>
    <lineage>
        <taxon>Eukaryota</taxon>
        <taxon>Metamonada</taxon>
        <taxon>Parabasalia</taxon>
        <taxon>Trichomonadida</taxon>
        <taxon>Trichomonadidae</taxon>
        <taxon>Trichomonas</taxon>
    </lineage>
</organism>
<dbReference type="OrthoDB" id="25987at2759"/>
<dbReference type="EMBL" id="DS113567">
    <property type="protein sequence ID" value="EAY01434.1"/>
    <property type="molecule type" value="Genomic_DNA"/>
</dbReference>
<dbReference type="PANTHER" id="PTHR15665">
    <property type="entry name" value="ASTEROID PROTEIN"/>
    <property type="match status" value="1"/>
</dbReference>
<sequence>MVFGLWTGIFNTDSETKIEIEAKNIPKRDIYHSLIIDGVALAEYIIRNQNESNNYDIMNGGNYDLYALEMIRYFKILKSFNAQVEIALPLSRLIGNINQYETTVSNQIAKNALKNIQKINAEQSEYNDIKGIFPHFIFQLISETANKLKVPVIYTKYDVKRFIAKIVAVGDADACIVGDSDYLIFPAISVIPIYSFYQNDQGELMCTYLTNDTVAEHIGLSNKDKLIELSIIMGNLFTAQIMNDKYNIYTLLHSPPDPSYPALLMEAAVETINGEEEFSVDTFQPFSDIMIGDPEFKAAVDKTREYFDISGDLPSEGDSAIRIDTEKGKYPPWAPLVDEENDLWLEIFYDVYSHDVNTLKTMIPFRKAYFALLNRDTVTEHFIQNDGPSTRSIQWEQTVPVITETLFANEPDKYKILYQVVHKYFPAAPSIPDDPLNKIEEPIRTPALAIRFLLSTCFTDIQTPFTKTPQEKSDLQRDFNIQGAPCLDCFEFKALCSLAVCCSFLDLSNVKIPMTKPSPRKSHVSALYQSAVQHIVWLQQLLGLKKQLYEPERFFNGRLFSFIYDCGGNITNGNFSSCFGKELTKTLDIERVQPLIKCIMYAFPSEIFSAFQSVPRCLPVSSFQGTIKKRTIDLKTGEVKEIEIEVTDEKQSQPTNAPAPPVAPTLAPKKNKQKKKQGIDEEAEMAFLMEMAAKNEGGPKIVEAKKQTKPKAPPRRRVEKVDLNQLKQDFDQRKDGKLEAKRQLKQVFHSRAMED</sequence>
<name>A2F0V9_TRIV3</name>
<feature type="region of interest" description="Disordered" evidence="2">
    <location>
        <begin position="647"/>
        <end position="678"/>
    </location>
</feature>
<evidence type="ECO:0008006" key="5">
    <source>
        <dbReference type="Google" id="ProtNLM"/>
    </source>
</evidence>
<feature type="compositionally biased region" description="Basic residues" evidence="2">
    <location>
        <begin position="707"/>
        <end position="718"/>
    </location>
</feature>
<reference evidence="3" key="1">
    <citation type="submission" date="2006-10" db="EMBL/GenBank/DDBJ databases">
        <authorList>
            <person name="Amadeo P."/>
            <person name="Zhao Q."/>
            <person name="Wortman J."/>
            <person name="Fraser-Liggett C."/>
            <person name="Carlton J."/>
        </authorList>
    </citation>
    <scope>NUCLEOTIDE SEQUENCE</scope>
    <source>
        <strain evidence="3">G3</strain>
    </source>
</reference>
<dbReference type="InterPro" id="IPR026832">
    <property type="entry name" value="Asteroid"/>
</dbReference>
<dbReference type="SUPFAM" id="SSF88723">
    <property type="entry name" value="PIN domain-like"/>
    <property type="match status" value="1"/>
</dbReference>
<feature type="compositionally biased region" description="Basic and acidic residues" evidence="2">
    <location>
        <begin position="728"/>
        <end position="738"/>
    </location>
</feature>
<evidence type="ECO:0000256" key="2">
    <source>
        <dbReference type="SAM" id="MobiDB-lite"/>
    </source>
</evidence>
<keyword evidence="4" id="KW-1185">Reference proteome</keyword>
<evidence type="ECO:0000313" key="3">
    <source>
        <dbReference type="EMBL" id="EAY01434.1"/>
    </source>
</evidence>
<feature type="region of interest" description="Disordered" evidence="2">
    <location>
        <begin position="697"/>
        <end position="738"/>
    </location>
</feature>
<dbReference type="VEuPathDB" id="TrichDB:TVAG_490220"/>
<evidence type="ECO:0000256" key="1">
    <source>
        <dbReference type="ARBA" id="ARBA00007398"/>
    </source>
</evidence>
<comment type="similarity">
    <text evidence="1">Belongs to the asteroid family.</text>
</comment>
<dbReference type="Proteomes" id="UP000001542">
    <property type="component" value="Unassembled WGS sequence"/>
</dbReference>
<protein>
    <recommendedName>
        <fullName evidence="5">XPG N-terminal domain containing protein</fullName>
    </recommendedName>
</protein>
<dbReference type="KEGG" id="tva:4759261"/>